<dbReference type="EMBL" id="CAJNOI010003516">
    <property type="protein sequence ID" value="CAF1520995.1"/>
    <property type="molecule type" value="Genomic_DNA"/>
</dbReference>
<reference evidence="4" key="1">
    <citation type="submission" date="2021-02" db="EMBL/GenBank/DDBJ databases">
        <authorList>
            <person name="Nowell W R."/>
        </authorList>
    </citation>
    <scope>NUCLEOTIDE SEQUENCE</scope>
</reference>
<evidence type="ECO:0000313" key="4">
    <source>
        <dbReference type="EMBL" id="CAF1650285.1"/>
    </source>
</evidence>
<comment type="caution">
    <text evidence="4">The sequence shown here is derived from an EMBL/GenBank/DDBJ whole genome shotgun (WGS) entry which is preliminary data.</text>
</comment>
<feature type="compositionally biased region" description="Basic residues" evidence="1">
    <location>
        <begin position="148"/>
        <end position="163"/>
    </location>
</feature>
<evidence type="ECO:0000313" key="2">
    <source>
        <dbReference type="EMBL" id="CAF1520958.1"/>
    </source>
</evidence>
<dbReference type="EMBL" id="CAJNOI010003515">
    <property type="protein sequence ID" value="CAF1520958.1"/>
    <property type="molecule type" value="Genomic_DNA"/>
</dbReference>
<dbReference type="OrthoDB" id="10051216at2759"/>
<feature type="region of interest" description="Disordered" evidence="1">
    <location>
        <begin position="349"/>
        <end position="392"/>
    </location>
</feature>
<feature type="region of interest" description="Disordered" evidence="1">
    <location>
        <begin position="140"/>
        <end position="170"/>
    </location>
</feature>
<proteinExistence type="predicted"/>
<organism evidence="4 6">
    <name type="scientific">Adineta steineri</name>
    <dbReference type="NCBI Taxonomy" id="433720"/>
    <lineage>
        <taxon>Eukaryota</taxon>
        <taxon>Metazoa</taxon>
        <taxon>Spiralia</taxon>
        <taxon>Gnathifera</taxon>
        <taxon>Rotifera</taxon>
        <taxon>Eurotatoria</taxon>
        <taxon>Bdelloidea</taxon>
        <taxon>Adinetida</taxon>
        <taxon>Adinetidae</taxon>
        <taxon>Adineta</taxon>
    </lineage>
</organism>
<dbReference type="AlphaFoldDB" id="A0A816EHH0"/>
<protein>
    <submittedName>
        <fullName evidence="4">Uncharacterized protein</fullName>
    </submittedName>
</protein>
<feature type="compositionally biased region" description="Pro residues" evidence="1">
    <location>
        <begin position="381"/>
        <end position="392"/>
    </location>
</feature>
<evidence type="ECO:0000313" key="6">
    <source>
        <dbReference type="Proteomes" id="UP000663832"/>
    </source>
</evidence>
<accession>A0A816EHH0</accession>
<evidence type="ECO:0000256" key="1">
    <source>
        <dbReference type="SAM" id="MobiDB-lite"/>
    </source>
</evidence>
<dbReference type="EMBL" id="CAJNOM010003876">
    <property type="protein sequence ID" value="CAF1650285.1"/>
    <property type="molecule type" value="Genomic_DNA"/>
</dbReference>
<sequence>MNYLTDLLNGPVYEFPYAGPSIQTVPYYNDDISALISNITSPRSDLLTYQSPATTLQIVPQINQIVPQINQMVGNNTLVYQVPENIPLDTILRQFGIDVNTLQSSSSLVNYYRSGSEPIDLTIHSSPNGRRRRLVCHEVSDTEDDHHYRRPPPHRHRQRHHSVPNHAPPAIHNILSNVWNKARNVSDHLPPSNSSPNLNRLPPRNTLPYPPQQSQAQHNAVANVWNRAENASAQNSNNLANMFNRMRQPSGGIVHRPPPMQNREAVHDFLALRNLPPPPPPSFPQNREAVHDFYALRNLPPGINQPPPPQNREAVHDFYALRNLPYGINQPPPPQNREAAQDFFAARNLPYGINRPPPLPQSREAAQDFFASRNLPYGVNPSPPPPPQNREA</sequence>
<dbReference type="Proteomes" id="UP000663832">
    <property type="component" value="Unassembled WGS sequence"/>
</dbReference>
<feature type="non-terminal residue" evidence="4">
    <location>
        <position position="1"/>
    </location>
</feature>
<dbReference type="Proteomes" id="UP000663877">
    <property type="component" value="Unassembled WGS sequence"/>
</dbReference>
<name>A0A816EHH0_9BILA</name>
<keyword evidence="6" id="KW-1185">Reference proteome</keyword>
<evidence type="ECO:0000313" key="5">
    <source>
        <dbReference type="EMBL" id="CAF1650299.1"/>
    </source>
</evidence>
<dbReference type="EMBL" id="CAJNOM010003877">
    <property type="protein sequence ID" value="CAF1650299.1"/>
    <property type="molecule type" value="Genomic_DNA"/>
</dbReference>
<feature type="region of interest" description="Disordered" evidence="1">
    <location>
        <begin position="184"/>
        <end position="219"/>
    </location>
</feature>
<evidence type="ECO:0000313" key="3">
    <source>
        <dbReference type="EMBL" id="CAF1520995.1"/>
    </source>
</evidence>
<gene>
    <name evidence="2" type="ORF">BJG266_LOCUS44281</name>
    <name evidence="3" type="ORF">BJG266_LOCUS44283</name>
    <name evidence="4" type="ORF">QVE165_LOCUS61241</name>
    <name evidence="5" type="ORF">QVE165_LOCUS61243</name>
</gene>